<dbReference type="Proteomes" id="UP001190700">
    <property type="component" value="Unassembled WGS sequence"/>
</dbReference>
<dbReference type="PANTHER" id="PTHR24216:SF65">
    <property type="entry name" value="PAXILLIN-LIKE PROTEIN 1"/>
    <property type="match status" value="1"/>
</dbReference>
<gene>
    <name evidence="2" type="ORF">CYMTET_13318</name>
</gene>
<dbReference type="Gene3D" id="2.60.40.10">
    <property type="entry name" value="Immunoglobulins"/>
    <property type="match status" value="2"/>
</dbReference>
<accession>A0AAE0GIR1</accession>
<comment type="caution">
    <text evidence="2">The sequence shown here is derived from an EMBL/GenBank/DDBJ whole genome shotgun (WGS) entry which is preliminary data.</text>
</comment>
<dbReference type="InterPro" id="IPR013783">
    <property type="entry name" value="Ig-like_fold"/>
</dbReference>
<dbReference type="SUPFAM" id="SSF81296">
    <property type="entry name" value="E set domains"/>
    <property type="match status" value="2"/>
</dbReference>
<name>A0AAE0GIR1_9CHLO</name>
<reference evidence="2 3" key="1">
    <citation type="journal article" date="2015" name="Genome Biol. Evol.">
        <title>Comparative Genomics of a Bacterivorous Green Alga Reveals Evolutionary Causalities and Consequences of Phago-Mixotrophic Mode of Nutrition.</title>
        <authorList>
            <person name="Burns J.A."/>
            <person name="Paasch A."/>
            <person name="Narechania A."/>
            <person name="Kim E."/>
        </authorList>
    </citation>
    <scope>NUCLEOTIDE SEQUENCE [LARGE SCALE GENOMIC DNA]</scope>
    <source>
        <strain evidence="2 3">PLY_AMNH</strain>
    </source>
</reference>
<feature type="compositionally biased region" description="Pro residues" evidence="1">
    <location>
        <begin position="1467"/>
        <end position="1477"/>
    </location>
</feature>
<protein>
    <submittedName>
        <fullName evidence="2">Uncharacterized protein</fullName>
    </submittedName>
</protein>
<proteinExistence type="predicted"/>
<feature type="region of interest" description="Disordered" evidence="1">
    <location>
        <begin position="2974"/>
        <end position="3024"/>
    </location>
</feature>
<dbReference type="EMBL" id="LGRX02005291">
    <property type="protein sequence ID" value="KAK3278772.1"/>
    <property type="molecule type" value="Genomic_DNA"/>
</dbReference>
<sequence length="3278" mass="352360">MKTPCSGGASLPWIRFKAGFHKARLICILAWIGFPGLLYQVQAPDATRNPLAQISSALPSILEPTHEGQNEKGLSAGHLGLSDTDTLRYGGSLWKPAPAPLQSDPQFVSDTSLDVGAEFPSFYQLDQPQFYWESAVEFYEFYSFVPLQADLGIALPTKSVCVVGISPTVGLENGGTTVTLQVAGEILPHQAPALSCQFGTQTVRAVSVLRTSSGDSVIKCIAPPRYPTNLRTVAVRLSLDGVLFTHDGAPFHYHAPFQIAGDPIAKYESSHGWEGFRLVLPLSALDEQKYIFSPYLYGILGEPNMVAACAYGEKWFQGEFFSKEEQVVCFIPLEDIKHQEVLRVSLDGQESSEDGVWLRFVATEMALVPFKHNKNMQPVSNPTSQISLNEYLAFSPELCISIDRGYTTSLASLKISVGDLYPDFDPDVHDYSVVLQSKDLGEDFSLGVTPVTPLSALGYVVKVSNQSVGKGQTARRALRIGENQISVEITSELGVPNNYNLNVYVLANAPTSGSLSLLHSSIGELDPEFDPENDGPYSVLASTTQLQISLQAASFLSKPVKICQRRNSDEHNEFCETFASGDWSSPVGLKEGLNVLQLNVLAENCVPEPERQPLLAPSIMDLVSKVAPYFPPGRSLQPMPPPFHAPPPPSPPSSFTNIINATIQPVAPRTPSPTAAIAPPSTLHKEWALEVWAMPPAERRAPTVALVAGSAPQPPRIPPPLPMDPRLPAASADVFEHYVHRWYPDPPKTPTHPHHRMRLEVHGEAAADAAGTGSLQSGMGPGISESALALLASIGQGDSKLSEAALALLASVKEGSAELSEAALALLAGIEQDGGGLSEDALALLATIGRGGSKTGQSKMDHHESERTHLAGVHEMSVLPELLPRVSAPSAEPELPDAGDAILAGEDGLSQGWWDSWDRWDGAATDPDVAQSMFENRSEDGMLHGRFYRQEEHQFYQPLFYFPMYTPFYEFVTDFYSHDSAADADVARGSRTVCIVGSMPQLGPDEGGTRVILKLAGQVSSHQARRASCQFASQRVPADRVSTSAVGDTTVECVAPALMEGEPRTVSVRLSLDDAVYTHAGPAFHYHAPFHLGLDSHARFLKEHSWQGFKLTLPLIPSNGSSALFSPFLYTVHADALFPALCVYGDRWIPGELALVEEQVTCTIPVEELEERQLLRVSLDGVTTSDDGLWLEYSPSSHTLEVVRHSWGLTPAVPPRDPILGVEYLPFSPDHCITTDFAETALLDSLELSAGRLEPPFEPETFEYTVMLERSDVTDFLLALTPTTSDWSATILVAGVAVPQGQPVSSRLRLGENRVAVKVASKNKHLAHTYVVRIFLLSGPSDEGGLTVLIPSTGELDPLFDMGETGPYTLIVESDISDVFFRIASMDGSDVSLCLRGGSRALDACQQVETDSWSAAVELRQGINLLEARSGELGRAYEVLVFKKRPIANALADGRTVATRRLIIQPPLPRRVPPPHDSPLLASALASPRPPSGTSHARNLLALASARWTPPKQSHGSLPGSLHHNHTAAPAFQSGRSLLGFSPQHPHPRNPHPRPGPPHPQGSHARWKSHFASMPSAALSTFLSTAISSGLPSTLPTAYPSLLLSMPTRPSGYTGPGSMGTLHRTPISVLLTAEHSVITPPGDLAAQEPFGLPTSSALTLTVRFSDGTCSDFSQDNRVVMTVVRGATEVFLESATAVAAPSGAGLATVAVAFRHYTLAEHLHGVVNITVVRLASVALAAHPFPSFGGSAAHNLTRLQRVHCSDGFQRATLHLHAQLTDGVTHDVTNQSVFLSGKPEVVMVQRHNILAPVREGASLITGYYGGDNYSDYIMMHVDSSNAARITSIQPWTSWGANRTFLAEPGSQQALRARVQLDDGTEFPDAIGGVSWIPLQDMLLLNSSEGGSVLAEGNGNATLLQNHHAAVTLRYSAAVCERHRLLETASATETVFANLGPALGDMDIGAKAGIALPPAASGERLHVDLRVNAGSGSLRRFGIELHIDPEHLVSEECIPGTDWAYYHFNCVVNHPPEVIHVEGADATGSAPASDQLHIATVVLAVGNASALSRISGVILAMNSSEFNSNGRIYEMQAGHMGIQLNERMHETQALQPQLPREGPPDLAEALLPHPPPFLSSLIPALPKAIPSRHPPLPPHQLPLEARRSALPGYLRFLPLPPPRASAALPTFLPPVASTTQPTSYPSFLPPALPMSASHMSFLQRVPTPPAFKPPPHNAFATLPLLAPPSSLHHTCQRWVPLPPAPSLPSCNRVRALSFHSPPPKLPVSRLSAYIDQLGHASLGSRSAHRALSAPMPPFAPRGANILTPEASPASAFNLPKPYSSLGNLSMNVTSVPEQTQRPLPIFALPMVPERRLEWLPEPPVPVPQLQRWIRYVRFRREMQQRTAPAGDVVNASEPDGSSVWLEHVLGRACRPRTPAAVSIFSQYSRIAVLDDAAASDTIGLPSFSQLSVVVHFDDSSCSNFTGDSRVVYSVDEGGDHARITVGSVMAVAPGAVRVRVHLRGYPEAAHLSDAVTLTVVQMETVGLWAQPYPAYLFSAVANVSVLKLVHCTSQWQRATVHAMALLTDGSAVDVTHGTNFSAVDAELLRIELPNVLAPLDSGYAVVLGQFWNRSASLTVTVEASQVQAVHVEQHTRWQEGGTLAGEWGTQQRLAVRVVFDDGTEFPDVVGGVPWMAAGELLRFESSAEEAVRVDAQGVALLLGNHHRAVEITAVAVACFDGEAAEAAAARATDRVYANLEPSIGDVDLGQRRGLQFPASSEGEVLQVEVRVNFGSWDLLAAAIVVHVDAEAISMQGCRQGTDWEGEWSCSFSGDSLDIHIEGTAPPRLHAHPRTNSFAILDLVVGNVSALSLINGTVLTMVRSGDQEEVEAYAILAGAGWVELNGGLSASSALPTVMAQDVDDCDVESGGCLMRGIDISDGISSGAAMRVWELSHPSPIEEIQFPSSGLPMMMDGNVQLDAGALTANGTDPVPGESRQMVPPWKRYKLRPGRTWPSSKTKPPRPRTQRPVPPSTCACTCDPWSYWPKPPARHQTKMPPVAVGSQQGLMQEEEAGPLPALFPTAPRELLEGFSFWTRPEDVLPPPTVTRFIKGALFDMIGLLHRHRPPMSPAFPPPLTARFGIFKHCRGIPPLPPGWMRWPVPPSFTSVMLNLPVVPPRLHACCAGVTPGVSTTTPADPFTNPTTVAIFAAAANTVATPSAPTIAATHIIAATSITAATPITAPTVVSFTISAATSITCEYTFATCEYAFPTCEYTVTTCEYPFVTCK</sequence>
<feature type="region of interest" description="Disordered" evidence="1">
    <location>
        <begin position="1467"/>
        <end position="1496"/>
    </location>
</feature>
<evidence type="ECO:0000256" key="1">
    <source>
        <dbReference type="SAM" id="MobiDB-lite"/>
    </source>
</evidence>
<organism evidence="2 3">
    <name type="scientific">Cymbomonas tetramitiformis</name>
    <dbReference type="NCBI Taxonomy" id="36881"/>
    <lineage>
        <taxon>Eukaryota</taxon>
        <taxon>Viridiplantae</taxon>
        <taxon>Chlorophyta</taxon>
        <taxon>Pyramimonadophyceae</taxon>
        <taxon>Pyramimonadales</taxon>
        <taxon>Pyramimonadaceae</taxon>
        <taxon>Cymbomonas</taxon>
    </lineage>
</organism>
<dbReference type="PANTHER" id="PTHR24216">
    <property type="entry name" value="PAXILLIN-RELATED"/>
    <property type="match status" value="1"/>
</dbReference>
<dbReference type="CDD" id="cd00102">
    <property type="entry name" value="IPT"/>
    <property type="match status" value="2"/>
</dbReference>
<feature type="region of interest" description="Disordered" evidence="1">
    <location>
        <begin position="1508"/>
        <end position="1567"/>
    </location>
</feature>
<evidence type="ECO:0000313" key="3">
    <source>
        <dbReference type="Proteomes" id="UP001190700"/>
    </source>
</evidence>
<dbReference type="InterPro" id="IPR014756">
    <property type="entry name" value="Ig_E-set"/>
</dbReference>
<evidence type="ECO:0000313" key="2">
    <source>
        <dbReference type="EMBL" id="KAK3278772.1"/>
    </source>
</evidence>
<keyword evidence="3" id="KW-1185">Reference proteome</keyword>